<evidence type="ECO:0000313" key="10">
    <source>
        <dbReference type="EMBL" id="EEC68099.1"/>
    </source>
</evidence>
<feature type="repeat" description="ANK" evidence="7">
    <location>
        <begin position="286"/>
        <end position="308"/>
    </location>
</feature>
<dbReference type="Proteomes" id="UP000007015">
    <property type="component" value="Chromosome 11"/>
</dbReference>
<dbReference type="PROSITE" id="PS50088">
    <property type="entry name" value="ANK_REPEAT"/>
    <property type="match status" value="3"/>
</dbReference>
<evidence type="ECO:0000256" key="2">
    <source>
        <dbReference type="ARBA" id="ARBA00022692"/>
    </source>
</evidence>
<evidence type="ECO:0000256" key="3">
    <source>
        <dbReference type="ARBA" id="ARBA00022737"/>
    </source>
</evidence>
<keyword evidence="2 8" id="KW-0812">Transmembrane</keyword>
<feature type="transmembrane region" description="Helical" evidence="8">
    <location>
        <begin position="519"/>
        <end position="545"/>
    </location>
</feature>
<dbReference type="PANTHER" id="PTHR24186:SF41">
    <property type="entry name" value="PGG DOMAIN-CONTAINING PROTEIN"/>
    <property type="match status" value="1"/>
</dbReference>
<reference evidence="10 11" key="1">
    <citation type="journal article" date="2005" name="PLoS Biol.">
        <title>The genomes of Oryza sativa: a history of duplications.</title>
        <authorList>
            <person name="Yu J."/>
            <person name="Wang J."/>
            <person name="Lin W."/>
            <person name="Li S."/>
            <person name="Li H."/>
            <person name="Zhou J."/>
            <person name="Ni P."/>
            <person name="Dong W."/>
            <person name="Hu S."/>
            <person name="Zeng C."/>
            <person name="Zhang J."/>
            <person name="Zhang Y."/>
            <person name="Li R."/>
            <person name="Xu Z."/>
            <person name="Li S."/>
            <person name="Li X."/>
            <person name="Zheng H."/>
            <person name="Cong L."/>
            <person name="Lin L."/>
            <person name="Yin J."/>
            <person name="Geng J."/>
            <person name="Li G."/>
            <person name="Shi J."/>
            <person name="Liu J."/>
            <person name="Lv H."/>
            <person name="Li J."/>
            <person name="Wang J."/>
            <person name="Deng Y."/>
            <person name="Ran L."/>
            <person name="Shi X."/>
            <person name="Wang X."/>
            <person name="Wu Q."/>
            <person name="Li C."/>
            <person name="Ren X."/>
            <person name="Wang J."/>
            <person name="Wang X."/>
            <person name="Li D."/>
            <person name="Liu D."/>
            <person name="Zhang X."/>
            <person name="Ji Z."/>
            <person name="Zhao W."/>
            <person name="Sun Y."/>
            <person name="Zhang Z."/>
            <person name="Bao J."/>
            <person name="Han Y."/>
            <person name="Dong L."/>
            <person name="Ji J."/>
            <person name="Chen P."/>
            <person name="Wu S."/>
            <person name="Liu J."/>
            <person name="Xiao Y."/>
            <person name="Bu D."/>
            <person name="Tan J."/>
            <person name="Yang L."/>
            <person name="Ye C."/>
            <person name="Zhang J."/>
            <person name="Xu J."/>
            <person name="Zhou Y."/>
            <person name="Yu Y."/>
            <person name="Zhang B."/>
            <person name="Zhuang S."/>
            <person name="Wei H."/>
            <person name="Liu B."/>
            <person name="Lei M."/>
            <person name="Yu H."/>
            <person name="Li Y."/>
            <person name="Xu H."/>
            <person name="Wei S."/>
            <person name="He X."/>
            <person name="Fang L."/>
            <person name="Zhang Z."/>
            <person name="Zhang Y."/>
            <person name="Huang X."/>
            <person name="Su Z."/>
            <person name="Tong W."/>
            <person name="Li J."/>
            <person name="Tong Z."/>
            <person name="Li S."/>
            <person name="Ye J."/>
            <person name="Wang L."/>
            <person name="Fang L."/>
            <person name="Lei T."/>
            <person name="Chen C."/>
            <person name="Chen H."/>
            <person name="Xu Z."/>
            <person name="Li H."/>
            <person name="Huang H."/>
            <person name="Zhang F."/>
            <person name="Xu H."/>
            <person name="Li N."/>
            <person name="Zhao C."/>
            <person name="Li S."/>
            <person name="Dong L."/>
            <person name="Huang Y."/>
            <person name="Li L."/>
            <person name="Xi Y."/>
            <person name="Qi Q."/>
            <person name="Li W."/>
            <person name="Zhang B."/>
            <person name="Hu W."/>
            <person name="Zhang Y."/>
            <person name="Tian X."/>
            <person name="Jiao Y."/>
            <person name="Liang X."/>
            <person name="Jin J."/>
            <person name="Gao L."/>
            <person name="Zheng W."/>
            <person name="Hao B."/>
            <person name="Liu S."/>
            <person name="Wang W."/>
            <person name="Yuan L."/>
            <person name="Cao M."/>
            <person name="McDermott J."/>
            <person name="Samudrala R."/>
            <person name="Wang J."/>
            <person name="Wong G.K."/>
            <person name="Yang H."/>
        </authorList>
    </citation>
    <scope>NUCLEOTIDE SEQUENCE [LARGE SCALE GENOMIC DNA]</scope>
    <source>
        <strain evidence="11">cv. 93-11</strain>
    </source>
</reference>
<dbReference type="AlphaFoldDB" id="B8BKB4"/>
<evidence type="ECO:0000256" key="4">
    <source>
        <dbReference type="ARBA" id="ARBA00022989"/>
    </source>
</evidence>
<dbReference type="SMART" id="SM00248">
    <property type="entry name" value="ANK"/>
    <property type="match status" value="7"/>
</dbReference>
<sequence length="710" mass="75821">MDLTPAGGERDIPDDLFMCSELYIAAFEGHTDQVIGLLEGSRASAAVAGNGWSSPAAQPTAKHHGNCNIHEVTAERWTLLHIAAAQGHDDLIDELCRRDSGLLSAASSSGDTPLHCAARAGHAGAVRAIDRLARANVEEDRLREALRGRNEAGDTALHLAARHGHGEAAEAVVEAAPETAADLNGAGVSPLYLAVMSGSVRAVTAILWCRDASAAGPKSQNALHAAVLQCSEMVSLLLNWKPGLVTDLDSNRSSPLHFASSDGDCSIIKAILAHAPPGAAHMQDNQGLSPLHAAALMGHAAAVRLLMQFSPASADVRDKHGRSFLHVAAMKGHASIISHAAKNRMLEHHLNAQDRDGNTPLHLAVAAGEYNVVSKLLSSGKVQTHIMNNAGCTPSDLVKDCKGFYSMVRLVVKMYVSGAQFQPQRQDQIEKWNGQDIMKWRETTSKNLAVVSTLVATVAFSAAFNVPGSYGDDGKAILTGDRMYDAFLVLDTFAVVSSVTATILLVYGRASQSNHSWVGFMISMHFLWMSLNSMVLGFFTAMAAVTNKKVGTKTAMSQMIYFGMYFLCFHHPPETGSHRALPLSPSSCLAASAIDCVPSSTSALPHTLHLSFLATTPPPLSPALPFHQRIDPDGDPRIQVTMAQVVGNDGWGAKAVSRSWQRSAERSTLCVDVDLLLASLVKIRLTTAKLVLTRDIGQSSMRMPSEALWT</sequence>
<evidence type="ECO:0000259" key="9">
    <source>
        <dbReference type="Pfam" id="PF13962"/>
    </source>
</evidence>
<evidence type="ECO:0000256" key="7">
    <source>
        <dbReference type="PROSITE-ProRule" id="PRU00023"/>
    </source>
</evidence>
<gene>
    <name evidence="10" type="ORF">OsI_35982</name>
</gene>
<protein>
    <recommendedName>
        <fullName evidence="9">PGG domain-containing protein</fullName>
    </recommendedName>
</protein>
<keyword evidence="6 8" id="KW-0472">Membrane</keyword>
<dbReference type="PANTHER" id="PTHR24186">
    <property type="entry name" value="PROTEIN PHOSPHATASE 1 REGULATORY SUBUNIT"/>
    <property type="match status" value="1"/>
</dbReference>
<comment type="subcellular location">
    <subcellularLocation>
        <location evidence="1">Membrane</location>
        <topology evidence="1">Multi-pass membrane protein</topology>
    </subcellularLocation>
</comment>
<dbReference type="PROSITE" id="PS50297">
    <property type="entry name" value="ANK_REP_REGION"/>
    <property type="match status" value="3"/>
</dbReference>
<evidence type="ECO:0000256" key="8">
    <source>
        <dbReference type="SAM" id="Phobius"/>
    </source>
</evidence>
<keyword evidence="3" id="KW-0677">Repeat</keyword>
<dbReference type="InterPro" id="IPR036770">
    <property type="entry name" value="Ankyrin_rpt-contain_sf"/>
</dbReference>
<dbReference type="Pfam" id="PF13962">
    <property type="entry name" value="PGG"/>
    <property type="match status" value="1"/>
</dbReference>
<dbReference type="Gramene" id="BGIOSGA034060-TA">
    <property type="protein sequence ID" value="BGIOSGA034060-PA"/>
    <property type="gene ID" value="BGIOSGA034060"/>
</dbReference>
<keyword evidence="5 7" id="KW-0040">ANK repeat</keyword>
<evidence type="ECO:0000256" key="5">
    <source>
        <dbReference type="ARBA" id="ARBA00023043"/>
    </source>
</evidence>
<accession>B8BKB4</accession>
<dbReference type="Gene3D" id="1.25.40.20">
    <property type="entry name" value="Ankyrin repeat-containing domain"/>
    <property type="match status" value="4"/>
</dbReference>
<dbReference type="STRING" id="39946.B8BKB4"/>
<keyword evidence="4 8" id="KW-1133">Transmembrane helix</keyword>
<proteinExistence type="predicted"/>
<dbReference type="EMBL" id="CM000136">
    <property type="protein sequence ID" value="EEC68099.1"/>
    <property type="molecule type" value="Genomic_DNA"/>
</dbReference>
<evidence type="ECO:0000256" key="6">
    <source>
        <dbReference type="ARBA" id="ARBA00023136"/>
    </source>
</evidence>
<dbReference type="SUPFAM" id="SSF48403">
    <property type="entry name" value="Ankyrin repeat"/>
    <property type="match status" value="2"/>
</dbReference>
<organism evidence="10 11">
    <name type="scientific">Oryza sativa subsp. indica</name>
    <name type="common">Rice</name>
    <dbReference type="NCBI Taxonomy" id="39946"/>
    <lineage>
        <taxon>Eukaryota</taxon>
        <taxon>Viridiplantae</taxon>
        <taxon>Streptophyta</taxon>
        <taxon>Embryophyta</taxon>
        <taxon>Tracheophyta</taxon>
        <taxon>Spermatophyta</taxon>
        <taxon>Magnoliopsida</taxon>
        <taxon>Liliopsida</taxon>
        <taxon>Poales</taxon>
        <taxon>Poaceae</taxon>
        <taxon>BOP clade</taxon>
        <taxon>Oryzoideae</taxon>
        <taxon>Oryzeae</taxon>
        <taxon>Oryzinae</taxon>
        <taxon>Oryza</taxon>
        <taxon>Oryza sativa</taxon>
    </lineage>
</organism>
<evidence type="ECO:0000256" key="1">
    <source>
        <dbReference type="ARBA" id="ARBA00004141"/>
    </source>
</evidence>
<evidence type="ECO:0000313" key="11">
    <source>
        <dbReference type="Proteomes" id="UP000007015"/>
    </source>
</evidence>
<dbReference type="InterPro" id="IPR002110">
    <property type="entry name" value="Ankyrin_rpt"/>
</dbReference>
<name>B8BKB4_ORYSI</name>
<dbReference type="FunFam" id="1.25.40.20:FF:000583">
    <property type="entry name" value="Os11g0435300 protein"/>
    <property type="match status" value="1"/>
</dbReference>
<dbReference type="HOGENOM" id="CLU_000134_36_3_1"/>
<feature type="domain" description="PGG" evidence="9">
    <location>
        <begin position="439"/>
        <end position="544"/>
    </location>
</feature>
<feature type="repeat" description="ANK" evidence="7">
    <location>
        <begin position="152"/>
        <end position="188"/>
    </location>
</feature>
<dbReference type="FunFam" id="1.25.40.20:FF:000595">
    <property type="entry name" value="Os11g0435300 protein"/>
    <property type="match status" value="1"/>
</dbReference>
<feature type="transmembrane region" description="Helical" evidence="8">
    <location>
        <begin position="448"/>
        <end position="466"/>
    </location>
</feature>
<dbReference type="InterPro" id="IPR026961">
    <property type="entry name" value="PGG_dom"/>
</dbReference>
<dbReference type="Pfam" id="PF00023">
    <property type="entry name" value="Ank"/>
    <property type="match status" value="1"/>
</dbReference>
<dbReference type="OMA" id="KVQVHIM"/>
<dbReference type="GO" id="GO:0005886">
    <property type="term" value="C:plasma membrane"/>
    <property type="evidence" value="ECO:0007669"/>
    <property type="project" value="TreeGrafter"/>
</dbReference>
<feature type="repeat" description="ANK" evidence="7">
    <location>
        <begin position="356"/>
        <end position="380"/>
    </location>
</feature>
<dbReference type="Pfam" id="PF12796">
    <property type="entry name" value="Ank_2"/>
    <property type="match status" value="3"/>
</dbReference>
<keyword evidence="11" id="KW-1185">Reference proteome</keyword>
<feature type="transmembrane region" description="Helical" evidence="8">
    <location>
        <begin position="486"/>
        <end position="507"/>
    </location>
</feature>